<dbReference type="PROSITE" id="PS50995">
    <property type="entry name" value="HTH_MARR_2"/>
    <property type="match status" value="1"/>
</dbReference>
<dbReference type="InterPro" id="IPR011991">
    <property type="entry name" value="ArsR-like_HTH"/>
</dbReference>
<dbReference type="SMART" id="SM00347">
    <property type="entry name" value="HTH_MARR"/>
    <property type="match status" value="1"/>
</dbReference>
<dbReference type="GO" id="GO:0006950">
    <property type="term" value="P:response to stress"/>
    <property type="evidence" value="ECO:0007669"/>
    <property type="project" value="TreeGrafter"/>
</dbReference>
<dbReference type="InterPro" id="IPR000835">
    <property type="entry name" value="HTH_MarR-typ"/>
</dbReference>
<evidence type="ECO:0000313" key="3">
    <source>
        <dbReference type="Proteomes" id="UP000425960"/>
    </source>
</evidence>
<dbReference type="InterPro" id="IPR039422">
    <property type="entry name" value="MarR/SlyA-like"/>
</dbReference>
<organism evidence="2 3">
    <name type="scientific">Desulfosarcina ovata subsp. sediminis</name>
    <dbReference type="NCBI Taxonomy" id="885957"/>
    <lineage>
        <taxon>Bacteria</taxon>
        <taxon>Pseudomonadati</taxon>
        <taxon>Thermodesulfobacteriota</taxon>
        <taxon>Desulfobacteria</taxon>
        <taxon>Desulfobacterales</taxon>
        <taxon>Desulfosarcinaceae</taxon>
        <taxon>Desulfosarcina</taxon>
    </lineage>
</organism>
<sequence length="175" mass="19335">MKAKEMEASARANANVSDEVLIALRRLIRAIDLHSRYLSKHFGLTGPQLIILRELAREGEMSSGEIAASVSLSQATVTGITDRLEKRGLVTKTKSDIDRRRVVIQPTTACQALLDQAPPPIQESFLNQFDKLRDWEQSMILSSLQRLVQMIDARDIKAEPVLTAGPIGNISESGE</sequence>
<dbReference type="Gene3D" id="1.10.10.10">
    <property type="entry name" value="Winged helix-like DNA-binding domain superfamily/Winged helix DNA-binding domain"/>
    <property type="match status" value="1"/>
</dbReference>
<dbReference type="Pfam" id="PF01047">
    <property type="entry name" value="MarR"/>
    <property type="match status" value="1"/>
</dbReference>
<dbReference type="GO" id="GO:0003700">
    <property type="term" value="F:DNA-binding transcription factor activity"/>
    <property type="evidence" value="ECO:0007669"/>
    <property type="project" value="InterPro"/>
</dbReference>
<dbReference type="AlphaFoldDB" id="A0A5K7ZKI0"/>
<dbReference type="EMBL" id="AP021876">
    <property type="protein sequence ID" value="BBO81411.1"/>
    <property type="molecule type" value="Genomic_DNA"/>
</dbReference>
<reference evidence="2 3" key="1">
    <citation type="submission" date="2019-11" db="EMBL/GenBank/DDBJ databases">
        <title>Comparative genomics of hydrocarbon-degrading Desulfosarcina strains.</title>
        <authorList>
            <person name="Watanabe M."/>
            <person name="Kojima H."/>
            <person name="Fukui M."/>
        </authorList>
    </citation>
    <scope>NUCLEOTIDE SEQUENCE [LARGE SCALE GENOMIC DNA]</scope>
    <source>
        <strain evidence="2 3">28bB2T</strain>
    </source>
</reference>
<dbReference type="RefSeq" id="WP_231714118.1">
    <property type="nucleotide sequence ID" value="NZ_AP021876.1"/>
</dbReference>
<accession>A0A5K7ZKI0</accession>
<dbReference type="CDD" id="cd00090">
    <property type="entry name" value="HTH_ARSR"/>
    <property type="match status" value="1"/>
</dbReference>
<dbReference type="InterPro" id="IPR036390">
    <property type="entry name" value="WH_DNA-bd_sf"/>
</dbReference>
<dbReference type="InterPro" id="IPR036388">
    <property type="entry name" value="WH-like_DNA-bd_sf"/>
</dbReference>
<dbReference type="SUPFAM" id="SSF46785">
    <property type="entry name" value="Winged helix' DNA-binding domain"/>
    <property type="match status" value="1"/>
</dbReference>
<proteinExistence type="predicted"/>
<feature type="domain" description="HTH marR-type" evidence="1">
    <location>
        <begin position="17"/>
        <end position="149"/>
    </location>
</feature>
<evidence type="ECO:0000313" key="2">
    <source>
        <dbReference type="EMBL" id="BBO81411.1"/>
    </source>
</evidence>
<evidence type="ECO:0000259" key="1">
    <source>
        <dbReference type="PROSITE" id="PS50995"/>
    </source>
</evidence>
<dbReference type="Proteomes" id="UP000425960">
    <property type="component" value="Chromosome"/>
</dbReference>
<name>A0A5K7ZKI0_9BACT</name>
<protein>
    <submittedName>
        <fullName evidence="2">MarR family transcriptional regulator</fullName>
    </submittedName>
</protein>
<dbReference type="PANTHER" id="PTHR33164">
    <property type="entry name" value="TRANSCRIPTIONAL REGULATOR, MARR FAMILY"/>
    <property type="match status" value="1"/>
</dbReference>
<dbReference type="KEGG" id="dov:DSCO28_19770"/>
<dbReference type="PRINTS" id="PR00598">
    <property type="entry name" value="HTHMARR"/>
</dbReference>
<dbReference type="PANTHER" id="PTHR33164:SF89">
    <property type="entry name" value="MARR FAMILY REGULATORY PROTEIN"/>
    <property type="match status" value="1"/>
</dbReference>
<gene>
    <name evidence="2" type="ORF">DSCO28_19770</name>
</gene>